<accession>A0A225VPJ2</accession>
<dbReference type="GO" id="GO:0003676">
    <property type="term" value="F:nucleic acid binding"/>
    <property type="evidence" value="ECO:0007669"/>
    <property type="project" value="InterPro"/>
</dbReference>
<comment type="caution">
    <text evidence="4">The sequence shown here is derived from an EMBL/GenBank/DDBJ whole genome shotgun (WGS) entry which is preliminary data.</text>
</comment>
<feature type="region of interest" description="Disordered" evidence="2">
    <location>
        <begin position="247"/>
        <end position="294"/>
    </location>
</feature>
<keyword evidence="1" id="KW-0862">Zinc</keyword>
<feature type="compositionally biased region" description="Basic and acidic residues" evidence="2">
    <location>
        <begin position="250"/>
        <end position="277"/>
    </location>
</feature>
<evidence type="ECO:0000259" key="3">
    <source>
        <dbReference type="PROSITE" id="PS50158"/>
    </source>
</evidence>
<organism evidence="4 5">
    <name type="scientific">Phytophthora megakarya</name>
    <dbReference type="NCBI Taxonomy" id="4795"/>
    <lineage>
        <taxon>Eukaryota</taxon>
        <taxon>Sar</taxon>
        <taxon>Stramenopiles</taxon>
        <taxon>Oomycota</taxon>
        <taxon>Peronosporomycetes</taxon>
        <taxon>Peronosporales</taxon>
        <taxon>Peronosporaceae</taxon>
        <taxon>Phytophthora</taxon>
    </lineage>
</organism>
<dbReference type="PROSITE" id="PS50158">
    <property type="entry name" value="ZF_CCHC"/>
    <property type="match status" value="1"/>
</dbReference>
<keyword evidence="1" id="KW-0863">Zinc-finger</keyword>
<dbReference type="AlphaFoldDB" id="A0A225VPJ2"/>
<evidence type="ECO:0000256" key="1">
    <source>
        <dbReference type="PROSITE-ProRule" id="PRU00047"/>
    </source>
</evidence>
<dbReference type="GO" id="GO:0008270">
    <property type="term" value="F:zinc ion binding"/>
    <property type="evidence" value="ECO:0007669"/>
    <property type="project" value="UniProtKB-KW"/>
</dbReference>
<feature type="region of interest" description="Disordered" evidence="2">
    <location>
        <begin position="173"/>
        <end position="209"/>
    </location>
</feature>
<keyword evidence="1" id="KW-0479">Metal-binding</keyword>
<proteinExistence type="predicted"/>
<evidence type="ECO:0000313" key="4">
    <source>
        <dbReference type="EMBL" id="OWZ07353.1"/>
    </source>
</evidence>
<sequence length="448" mass="50388">MEAIRSSDRGSRWECDPDDVDFPISAQATVATAAAGSTGSTMIQCGRISAISYLNEFTGKDQDEDRAQAWISNGKSAFMRDQASDDEKCLIFADLLAGSTIYSQQMDIGSKTILPYVIRSDESPLDYFYRLNVAGLRARRKIKDGSAMDRREYLDHYIEAIEDQDLTERLTLRNVSRSGSRKESSKESGISIQQRQKPTNTAPPAPAKQVRAIQIQAGDSGSDSGSDESGGSDSDIASHRMIFLAANEDISPKVEKESTNLDRRLSDRDQGHDDHNSKFHGNGFTRDRRSHCGSNKHSDLGCWRRVTCTKCGKRGHPSDHCLFVCRGCGERQDMGKCPMEEFYNQIRQWFNPTKHMDVKLGRTSGWKPIRSERSRYCVYAFVNKTSIDQVSKRPDLHGNTCYLYGKHTFAISSLRQGDEYASSEVSMSVDLQRRVMRLLETARSKFMV</sequence>
<evidence type="ECO:0000256" key="2">
    <source>
        <dbReference type="SAM" id="MobiDB-lite"/>
    </source>
</evidence>
<protein>
    <recommendedName>
        <fullName evidence="3">CCHC-type domain-containing protein</fullName>
    </recommendedName>
</protein>
<reference evidence="5" key="1">
    <citation type="submission" date="2017-03" db="EMBL/GenBank/DDBJ databases">
        <title>Phytopthora megakarya and P. palmivora, two closely related causual agents of cacao black pod achieved similar genome size and gene model numbers by different mechanisms.</title>
        <authorList>
            <person name="Ali S."/>
            <person name="Shao J."/>
            <person name="Larry D.J."/>
            <person name="Kronmiller B."/>
            <person name="Shen D."/>
            <person name="Strem M.D."/>
            <person name="Melnick R.L."/>
            <person name="Guiltinan M.J."/>
            <person name="Tyler B.M."/>
            <person name="Meinhardt L.W."/>
            <person name="Bailey B.A."/>
        </authorList>
    </citation>
    <scope>NUCLEOTIDE SEQUENCE [LARGE SCALE GENOMIC DNA]</scope>
    <source>
        <strain evidence="5">zdho120</strain>
    </source>
</reference>
<dbReference type="EMBL" id="NBNE01003573">
    <property type="protein sequence ID" value="OWZ07353.1"/>
    <property type="molecule type" value="Genomic_DNA"/>
</dbReference>
<feature type="domain" description="CCHC-type" evidence="3">
    <location>
        <begin position="308"/>
        <end position="321"/>
    </location>
</feature>
<keyword evidence="5" id="KW-1185">Reference proteome</keyword>
<evidence type="ECO:0000313" key="5">
    <source>
        <dbReference type="Proteomes" id="UP000198211"/>
    </source>
</evidence>
<name>A0A225VPJ2_9STRA</name>
<dbReference type="InterPro" id="IPR001878">
    <property type="entry name" value="Znf_CCHC"/>
</dbReference>
<gene>
    <name evidence="4" type="ORF">PHMEG_00020262</name>
</gene>
<dbReference type="Proteomes" id="UP000198211">
    <property type="component" value="Unassembled WGS sequence"/>
</dbReference>